<organism evidence="1 2">
    <name type="scientific">Shewanella fodinae</name>
    <dbReference type="NCBI Taxonomy" id="552357"/>
    <lineage>
        <taxon>Bacteria</taxon>
        <taxon>Pseudomonadati</taxon>
        <taxon>Pseudomonadota</taxon>
        <taxon>Gammaproteobacteria</taxon>
        <taxon>Alteromonadales</taxon>
        <taxon>Shewanellaceae</taxon>
        <taxon>Shewanella</taxon>
    </lineage>
</organism>
<protein>
    <submittedName>
        <fullName evidence="1">Uncharacterized protein</fullName>
    </submittedName>
</protein>
<name>A0A4R2FFB4_9GAMM</name>
<comment type="caution">
    <text evidence="1">The sequence shown here is derived from an EMBL/GenBank/DDBJ whole genome shotgun (WGS) entry which is preliminary data.</text>
</comment>
<proteinExistence type="predicted"/>
<evidence type="ECO:0000313" key="1">
    <source>
        <dbReference type="EMBL" id="TCN88875.1"/>
    </source>
</evidence>
<dbReference type="Proteomes" id="UP000294832">
    <property type="component" value="Unassembled WGS sequence"/>
</dbReference>
<keyword evidence="2" id="KW-1185">Reference proteome</keyword>
<evidence type="ECO:0000313" key="2">
    <source>
        <dbReference type="Proteomes" id="UP000294832"/>
    </source>
</evidence>
<dbReference type="AlphaFoldDB" id="A0A4R2FFB4"/>
<accession>A0A4R2FFB4</accession>
<sequence>MAAYLVVDSVTRRLYEVFNGGATREDVKKDSLYSITGCPYC</sequence>
<dbReference type="EMBL" id="SLWF01000003">
    <property type="protein sequence ID" value="TCN88875.1"/>
    <property type="molecule type" value="Genomic_DNA"/>
</dbReference>
<reference evidence="1 2" key="1">
    <citation type="submission" date="2019-03" db="EMBL/GenBank/DDBJ databases">
        <title>Freshwater and sediment microbial communities from various areas in North America, analyzing microbe dynamics in response to fracking.</title>
        <authorList>
            <person name="Lamendella R."/>
        </authorList>
    </citation>
    <scope>NUCLEOTIDE SEQUENCE [LARGE SCALE GENOMIC DNA]</scope>
    <source>
        <strain evidence="1 2">74A</strain>
    </source>
</reference>
<gene>
    <name evidence="1" type="ORF">EDC91_10355</name>
</gene>